<evidence type="ECO:0000313" key="2">
    <source>
        <dbReference type="Proteomes" id="UP000827986"/>
    </source>
</evidence>
<protein>
    <submittedName>
        <fullName evidence="1">Uncharacterized protein</fullName>
    </submittedName>
</protein>
<comment type="caution">
    <text evidence="1">The sequence shown here is derived from an EMBL/GenBank/DDBJ whole genome shotgun (WGS) entry which is preliminary data.</text>
</comment>
<proteinExistence type="predicted"/>
<keyword evidence="2" id="KW-1185">Reference proteome</keyword>
<accession>A0A9D3WXV9</accession>
<name>A0A9D3WXV9_9SAUR</name>
<gene>
    <name evidence="1" type="ORF">KIL84_001089</name>
</gene>
<reference evidence="1" key="1">
    <citation type="submission" date="2021-09" db="EMBL/GenBank/DDBJ databases">
        <title>The genome of Mauremys mutica provides insights into the evolution of semi-aquatic lifestyle.</title>
        <authorList>
            <person name="Gong S."/>
            <person name="Gao Y."/>
        </authorList>
    </citation>
    <scope>NUCLEOTIDE SEQUENCE</scope>
    <source>
        <strain evidence="1">MM-2020</strain>
        <tissue evidence="1">Muscle</tissue>
    </source>
</reference>
<dbReference type="EMBL" id="JAHDVG010000484">
    <property type="protein sequence ID" value="KAH1170104.1"/>
    <property type="molecule type" value="Genomic_DNA"/>
</dbReference>
<dbReference type="Proteomes" id="UP000827986">
    <property type="component" value="Unassembled WGS sequence"/>
</dbReference>
<organism evidence="1 2">
    <name type="scientific">Mauremys mutica</name>
    <name type="common">yellowpond turtle</name>
    <dbReference type="NCBI Taxonomy" id="74926"/>
    <lineage>
        <taxon>Eukaryota</taxon>
        <taxon>Metazoa</taxon>
        <taxon>Chordata</taxon>
        <taxon>Craniata</taxon>
        <taxon>Vertebrata</taxon>
        <taxon>Euteleostomi</taxon>
        <taxon>Archelosauria</taxon>
        <taxon>Testudinata</taxon>
        <taxon>Testudines</taxon>
        <taxon>Cryptodira</taxon>
        <taxon>Durocryptodira</taxon>
        <taxon>Testudinoidea</taxon>
        <taxon>Geoemydidae</taxon>
        <taxon>Geoemydinae</taxon>
        <taxon>Mauremys</taxon>
    </lineage>
</organism>
<evidence type="ECO:0000313" key="1">
    <source>
        <dbReference type="EMBL" id="KAH1170104.1"/>
    </source>
</evidence>
<dbReference type="AlphaFoldDB" id="A0A9D3WXV9"/>
<sequence length="145" mass="15958">MPKQRLVLSEPTTLGSACVGEKTLLPPQVLSWSALRSLAEEISNFERFGSVDCFTQIVFKAKGVWRSSEVRACVGLLGITGIALPWTKLHSLDLRRKANSADRVRNVDSSQSRVFWDSLVPGDDSHGLLCAKVSVILWCALSRLC</sequence>